<dbReference type="InterPro" id="IPR034030">
    <property type="entry name" value="ZnMc_salivary_gland_MPs"/>
</dbReference>
<dbReference type="PANTHER" id="PTHR11905">
    <property type="entry name" value="ADAM A DISINTEGRIN AND METALLOPROTEASE DOMAIN"/>
    <property type="match status" value="1"/>
</dbReference>
<evidence type="ECO:0000256" key="6">
    <source>
        <dbReference type="SAM" id="SignalP"/>
    </source>
</evidence>
<keyword evidence="1" id="KW-0645">Protease</keyword>
<sequence>MEAVAFARILQILCFIRSFQAAQLPKYRAIAYPVVFDGRDEATKALKINDDITLSLVPSAILHDNFFVRTYKNGVPEDQYLDVEALQQNFYHDEKSQAAVILSEEDGTLKVEGVIGPNLKIRPTESAERSAQGHLAHIIESIEDDATAKIYGKAADEKVAILERSNRGQRTGFDSSKYNMEHIFPEVYCICDSWFRAGFTSNESLIYYLMVSLRVVNIRYRPLRNPKIQFVLAGMEISEWPQEHKYYKYLVGDDIDGYESLKGIVKYVKENSARYELFDMVYVVTGYDMVANYINKKEEALAGYAFVASVCSENRVELGEDRAHTYKGIRTMAHEMAHTLGCTHDGTTAEGVSKTFTPDAARCPWEDGYLMSYIEENRNSMEFSSCCKYDMQRMSWTYEGGCLHVNNSNTIPLNWLKRHPLPGEFLNLTTQCRLTYPDLRYTYYLMRYGTWNCESQCYVPEDGRGGAAYHWPMFLIDGTPCEGYRNGICISGYCLPDPRDGYRRRSRA</sequence>
<feature type="binding site" evidence="5">
    <location>
        <position position="338"/>
    </location>
    <ligand>
        <name>Zn(2+)</name>
        <dbReference type="ChEBI" id="CHEBI:29105"/>
        <note>catalytic</note>
    </ligand>
</feature>
<feature type="active site" evidence="5">
    <location>
        <position position="335"/>
    </location>
</feature>
<dbReference type="SUPFAM" id="SSF55486">
    <property type="entry name" value="Metalloproteases ('zincins'), catalytic domain"/>
    <property type="match status" value="1"/>
</dbReference>
<evidence type="ECO:0000256" key="2">
    <source>
        <dbReference type="ARBA" id="ARBA00022801"/>
    </source>
</evidence>
<dbReference type="Gene3D" id="3.40.390.10">
    <property type="entry name" value="Collagenase (Catalytic Domain)"/>
    <property type="match status" value="1"/>
</dbReference>
<dbReference type="CDD" id="cd04272">
    <property type="entry name" value="ZnMc_salivary_gland_MPs"/>
    <property type="match status" value="1"/>
</dbReference>
<dbReference type="InterPro" id="IPR024079">
    <property type="entry name" value="MetalloPept_cat_dom_sf"/>
</dbReference>
<evidence type="ECO:0000256" key="5">
    <source>
        <dbReference type="PROSITE-ProRule" id="PRU00276"/>
    </source>
</evidence>
<evidence type="ECO:0000313" key="8">
    <source>
        <dbReference type="EMBL" id="MAA16117.1"/>
    </source>
</evidence>
<keyword evidence="4" id="KW-0482">Metalloprotease</keyword>
<dbReference type="InterPro" id="IPR001590">
    <property type="entry name" value="Peptidase_M12B"/>
</dbReference>
<keyword evidence="2" id="KW-0378">Hydrolase</keyword>
<name>A0A224YEI7_9ACAR</name>
<dbReference type="PROSITE" id="PS50215">
    <property type="entry name" value="ADAM_MEPRO"/>
    <property type="match status" value="1"/>
</dbReference>
<evidence type="ECO:0000256" key="3">
    <source>
        <dbReference type="ARBA" id="ARBA00022833"/>
    </source>
</evidence>
<feature type="signal peptide" evidence="6">
    <location>
        <begin position="1"/>
        <end position="21"/>
    </location>
</feature>
<feature type="chain" id="PRO_5012443236" evidence="6">
    <location>
        <begin position="22"/>
        <end position="508"/>
    </location>
</feature>
<evidence type="ECO:0000256" key="1">
    <source>
        <dbReference type="ARBA" id="ARBA00022670"/>
    </source>
</evidence>
<organism evidence="8">
    <name type="scientific">Rhipicephalus zambeziensis</name>
    <dbReference type="NCBI Taxonomy" id="60191"/>
    <lineage>
        <taxon>Eukaryota</taxon>
        <taxon>Metazoa</taxon>
        <taxon>Ecdysozoa</taxon>
        <taxon>Arthropoda</taxon>
        <taxon>Chelicerata</taxon>
        <taxon>Arachnida</taxon>
        <taxon>Acari</taxon>
        <taxon>Parasitiformes</taxon>
        <taxon>Ixodida</taxon>
        <taxon>Ixodoidea</taxon>
        <taxon>Ixodidae</taxon>
        <taxon>Rhipicephalinae</taxon>
        <taxon>Rhipicephalus</taxon>
        <taxon>Rhipicephalus</taxon>
    </lineage>
</organism>
<evidence type="ECO:0000259" key="7">
    <source>
        <dbReference type="PROSITE" id="PS50215"/>
    </source>
</evidence>
<reference evidence="8" key="1">
    <citation type="journal article" date="2017" name="Parasit. Vectors">
        <title>Sialotranscriptomics of Rhipicephalus zambeziensis reveals intricate expression profiles of secretory proteins and suggests tight temporal transcriptional regulation during blood-feeding.</title>
        <authorList>
            <person name="de Castro M.H."/>
            <person name="de Klerk D."/>
            <person name="Pienaar R."/>
            <person name="Rees D.J.G."/>
            <person name="Mans B.J."/>
        </authorList>
    </citation>
    <scope>NUCLEOTIDE SEQUENCE</scope>
    <source>
        <tissue evidence="8">Salivary glands</tissue>
    </source>
</reference>
<dbReference type="Pfam" id="PF13688">
    <property type="entry name" value="Reprolysin_5"/>
    <property type="match status" value="1"/>
</dbReference>
<dbReference type="EMBL" id="GFPF01004971">
    <property type="protein sequence ID" value="MAA16117.1"/>
    <property type="molecule type" value="Transcribed_RNA"/>
</dbReference>
<dbReference type="GO" id="GO:0006509">
    <property type="term" value="P:membrane protein ectodomain proteolysis"/>
    <property type="evidence" value="ECO:0007669"/>
    <property type="project" value="TreeGrafter"/>
</dbReference>
<feature type="binding site" evidence="5">
    <location>
        <position position="344"/>
    </location>
    <ligand>
        <name>Zn(2+)</name>
        <dbReference type="ChEBI" id="CHEBI:29105"/>
        <note>catalytic</note>
    </ligand>
</feature>
<feature type="domain" description="Peptidase M12B" evidence="7">
    <location>
        <begin position="183"/>
        <end position="407"/>
    </location>
</feature>
<keyword evidence="5" id="KW-0479">Metal-binding</keyword>
<dbReference type="GO" id="GO:0004222">
    <property type="term" value="F:metalloendopeptidase activity"/>
    <property type="evidence" value="ECO:0007669"/>
    <property type="project" value="InterPro"/>
</dbReference>
<feature type="binding site" evidence="5">
    <location>
        <position position="334"/>
    </location>
    <ligand>
        <name>Zn(2+)</name>
        <dbReference type="ChEBI" id="CHEBI:29105"/>
        <note>catalytic</note>
    </ligand>
</feature>
<evidence type="ECO:0000256" key="4">
    <source>
        <dbReference type="ARBA" id="ARBA00023049"/>
    </source>
</evidence>
<protein>
    <submittedName>
        <fullName evidence="8">Reprolysin</fullName>
    </submittedName>
</protein>
<dbReference type="PANTHER" id="PTHR11905:SF159">
    <property type="entry name" value="ADAM METALLOPROTEASE"/>
    <property type="match status" value="1"/>
</dbReference>
<dbReference type="Gene3D" id="3.40.1620.60">
    <property type="match status" value="1"/>
</dbReference>
<keyword evidence="6" id="KW-0732">Signal</keyword>
<dbReference type="GO" id="GO:0046872">
    <property type="term" value="F:metal ion binding"/>
    <property type="evidence" value="ECO:0007669"/>
    <property type="project" value="UniProtKB-KW"/>
</dbReference>
<keyword evidence="3 5" id="KW-0862">Zinc</keyword>
<comment type="caution">
    <text evidence="5">Lacks conserved residue(s) required for the propagation of feature annotation.</text>
</comment>
<dbReference type="AlphaFoldDB" id="A0A224YEI7"/>
<accession>A0A224YEI7</accession>
<proteinExistence type="predicted"/>